<reference evidence="2 3" key="2">
    <citation type="submission" date="2015-10" db="EMBL/GenBank/DDBJ databases">
        <title>Draft Genome Sequence of Prosthecomicrobium hirschii ATCC 27832.</title>
        <authorList>
            <person name="Daniel J."/>
            <person name="Givan S.A."/>
            <person name="Brun Y.V."/>
            <person name="Brown P.J."/>
        </authorList>
    </citation>
    <scope>NUCLEOTIDE SEQUENCE [LARGE SCALE GENOMIC DNA]</scope>
    <source>
        <strain evidence="2 3">16</strain>
    </source>
</reference>
<gene>
    <name evidence="2" type="ORF">ABB55_17335</name>
</gene>
<dbReference type="EMBL" id="LJYW01000001">
    <property type="protein sequence ID" value="KPL53755.1"/>
    <property type="molecule type" value="Genomic_DNA"/>
</dbReference>
<sequence>MQSPADLGKAGGHGDVTLAPPEAVTLTARPVLFVTGKATWDDAEEGIGNAVNAIFAAIAKGNLKAAGSAMIEYLDSGDEEFQFKAMVPIEAAPAKAPGKDVKVGQSPAGPALKFVHQGAFEDLEEVYNRIDDFLVAKSLSMKKVYEEYVTDPTVTAPEKMITNIYVVTE</sequence>
<keyword evidence="3" id="KW-1185">Reference proteome</keyword>
<comment type="caution">
    <text evidence="2">The sequence shown here is derived from an EMBL/GenBank/DDBJ whole genome shotgun (WGS) entry which is preliminary data.</text>
</comment>
<dbReference type="AlphaFoldDB" id="A0A0P6W5L8"/>
<dbReference type="Proteomes" id="UP000048984">
    <property type="component" value="Unassembled WGS sequence"/>
</dbReference>
<evidence type="ECO:0000313" key="3">
    <source>
        <dbReference type="Proteomes" id="UP000048984"/>
    </source>
</evidence>
<dbReference type="Gene3D" id="3.20.80.10">
    <property type="entry name" value="Regulatory factor, effector binding domain"/>
    <property type="match status" value="1"/>
</dbReference>
<accession>A0A0P6W5L8</accession>
<dbReference type="Pfam" id="PF06445">
    <property type="entry name" value="GyrI-like"/>
    <property type="match status" value="1"/>
</dbReference>
<name>A0A0P6W5L8_9HYPH</name>
<dbReference type="InterPro" id="IPR011256">
    <property type="entry name" value="Reg_factor_effector_dom_sf"/>
</dbReference>
<organism evidence="2 3">
    <name type="scientific">Prosthecodimorpha hirschii</name>
    <dbReference type="NCBI Taxonomy" id="665126"/>
    <lineage>
        <taxon>Bacteria</taxon>
        <taxon>Pseudomonadati</taxon>
        <taxon>Pseudomonadota</taxon>
        <taxon>Alphaproteobacteria</taxon>
        <taxon>Hyphomicrobiales</taxon>
        <taxon>Ancalomicrobiaceae</taxon>
        <taxon>Prosthecodimorpha</taxon>
    </lineage>
</organism>
<evidence type="ECO:0000259" key="1">
    <source>
        <dbReference type="SMART" id="SM00871"/>
    </source>
</evidence>
<dbReference type="SUPFAM" id="SSF55136">
    <property type="entry name" value="Probable bacterial effector-binding domain"/>
    <property type="match status" value="1"/>
</dbReference>
<dbReference type="InterPro" id="IPR029442">
    <property type="entry name" value="GyrI-like"/>
</dbReference>
<feature type="domain" description="AraC effector-binding" evidence="1">
    <location>
        <begin position="19"/>
        <end position="169"/>
    </location>
</feature>
<proteinExistence type="predicted"/>
<dbReference type="STRING" id="665126.ABB55_17335"/>
<protein>
    <recommendedName>
        <fullName evidence="1">AraC effector-binding domain-containing protein</fullName>
    </recommendedName>
</protein>
<dbReference type="InterPro" id="IPR010499">
    <property type="entry name" value="AraC_E-bd"/>
</dbReference>
<reference evidence="2 3" key="1">
    <citation type="submission" date="2015-09" db="EMBL/GenBank/DDBJ databases">
        <authorList>
            <person name="Jackson K.R."/>
            <person name="Lunt B.L."/>
            <person name="Fisher J.N.B."/>
            <person name="Gardner A.V."/>
            <person name="Bailey M.E."/>
            <person name="Deus L.M."/>
            <person name="Earl A.S."/>
            <person name="Gibby P.D."/>
            <person name="Hartmann K.A."/>
            <person name="Liu J.E."/>
            <person name="Manci A.M."/>
            <person name="Nielsen D.A."/>
            <person name="Solomon M.B."/>
            <person name="Breakwell D.P."/>
            <person name="Burnett S.H."/>
            <person name="Grose J.H."/>
        </authorList>
    </citation>
    <scope>NUCLEOTIDE SEQUENCE [LARGE SCALE GENOMIC DNA]</scope>
    <source>
        <strain evidence="2 3">16</strain>
    </source>
</reference>
<evidence type="ECO:0000313" key="2">
    <source>
        <dbReference type="EMBL" id="KPL53755.1"/>
    </source>
</evidence>
<dbReference type="SMART" id="SM00871">
    <property type="entry name" value="AraC_E_bind"/>
    <property type="match status" value="1"/>
</dbReference>